<keyword evidence="1" id="KW-1133">Transmembrane helix</keyword>
<organism evidence="2 3">
    <name type="scientific">Chryseobacterium ureilyticum</name>
    <dbReference type="NCBI Taxonomy" id="373668"/>
    <lineage>
        <taxon>Bacteria</taxon>
        <taxon>Pseudomonadati</taxon>
        <taxon>Bacteroidota</taxon>
        <taxon>Flavobacteriia</taxon>
        <taxon>Flavobacteriales</taxon>
        <taxon>Weeksellaceae</taxon>
        <taxon>Chryseobacterium group</taxon>
        <taxon>Chryseobacterium</taxon>
    </lineage>
</organism>
<dbReference type="Proteomes" id="UP000186744">
    <property type="component" value="Unassembled WGS sequence"/>
</dbReference>
<gene>
    <name evidence="2" type="ORF">SAMN05421786_10876</name>
</gene>
<sequence>MIVAHIALFATSFAFLEYSKMFRMNKELHWIYSWGHNWWLMIAFPCLFWGSLILGGYSLWKVNKNKFLYLIFSTIPLIIFLIFTFI</sequence>
<evidence type="ECO:0000313" key="2">
    <source>
        <dbReference type="EMBL" id="SIT19325.1"/>
    </source>
</evidence>
<feature type="transmembrane region" description="Helical" evidence="1">
    <location>
        <begin position="67"/>
        <end position="85"/>
    </location>
</feature>
<protein>
    <submittedName>
        <fullName evidence="2">Uncharacterized protein</fullName>
    </submittedName>
</protein>
<dbReference type="EMBL" id="FTOL01000008">
    <property type="protein sequence ID" value="SIT19325.1"/>
    <property type="molecule type" value="Genomic_DNA"/>
</dbReference>
<name>A0A1N7Q907_9FLAO</name>
<keyword evidence="1" id="KW-0812">Transmembrane</keyword>
<evidence type="ECO:0000313" key="3">
    <source>
        <dbReference type="Proteomes" id="UP000186744"/>
    </source>
</evidence>
<reference evidence="3" key="1">
    <citation type="submission" date="2017-01" db="EMBL/GenBank/DDBJ databases">
        <authorList>
            <person name="Varghese N."/>
            <person name="Submissions S."/>
        </authorList>
    </citation>
    <scope>NUCLEOTIDE SEQUENCE [LARGE SCALE GENOMIC DNA]</scope>
    <source>
        <strain evidence="3">DSM 18017</strain>
    </source>
</reference>
<keyword evidence="1" id="KW-0472">Membrane</keyword>
<feature type="transmembrane region" description="Helical" evidence="1">
    <location>
        <begin position="38"/>
        <end position="60"/>
    </location>
</feature>
<keyword evidence="3" id="KW-1185">Reference proteome</keyword>
<proteinExistence type="predicted"/>
<accession>A0A1N7Q907</accession>
<dbReference type="STRING" id="373668.SAMN05421786_10876"/>
<dbReference type="AlphaFoldDB" id="A0A1N7Q907"/>
<evidence type="ECO:0000256" key="1">
    <source>
        <dbReference type="SAM" id="Phobius"/>
    </source>
</evidence>